<dbReference type="RefSeq" id="WP_133635072.1">
    <property type="nucleotide sequence ID" value="NZ_SNZJ01000004.1"/>
</dbReference>
<dbReference type="InterPro" id="IPR035924">
    <property type="entry name" value="FlaG-like_sf"/>
</dbReference>
<comment type="caution">
    <text evidence="1">The sequence shown here is derived from an EMBL/GenBank/DDBJ whole genome shotgun (WGS) entry which is preliminary data.</text>
</comment>
<proteinExistence type="predicted"/>
<protein>
    <submittedName>
        <fullName evidence="1">Flagellar protein FlaG</fullName>
    </submittedName>
</protein>
<dbReference type="Pfam" id="PF03646">
    <property type="entry name" value="FlaG"/>
    <property type="match status" value="1"/>
</dbReference>
<keyword evidence="1" id="KW-0969">Cilium</keyword>
<dbReference type="PANTHER" id="PTHR37166">
    <property type="entry name" value="PROTEIN FLAG"/>
    <property type="match status" value="1"/>
</dbReference>
<gene>
    <name evidence="1" type="ORF">DFP85_10432</name>
</gene>
<dbReference type="SUPFAM" id="SSF160214">
    <property type="entry name" value="FlaG-like"/>
    <property type="match status" value="1"/>
</dbReference>
<dbReference type="AlphaFoldDB" id="A0A4R6ZTK5"/>
<keyword evidence="1" id="KW-0282">Flagellum</keyword>
<dbReference type="InterPro" id="IPR005186">
    <property type="entry name" value="FlaG"/>
</dbReference>
<organism evidence="1 2">
    <name type="scientific">Halomonas ventosae</name>
    <dbReference type="NCBI Taxonomy" id="229007"/>
    <lineage>
        <taxon>Bacteria</taxon>
        <taxon>Pseudomonadati</taxon>
        <taxon>Pseudomonadota</taxon>
        <taxon>Gammaproteobacteria</taxon>
        <taxon>Oceanospirillales</taxon>
        <taxon>Halomonadaceae</taxon>
        <taxon>Halomonas</taxon>
    </lineage>
</organism>
<dbReference type="Proteomes" id="UP000295212">
    <property type="component" value="Unassembled WGS sequence"/>
</dbReference>
<evidence type="ECO:0000313" key="1">
    <source>
        <dbReference type="EMBL" id="TDR56117.1"/>
    </source>
</evidence>
<dbReference type="PANTHER" id="PTHR37166:SF1">
    <property type="entry name" value="PROTEIN FLAG"/>
    <property type="match status" value="1"/>
</dbReference>
<sequence length="122" mass="13240">MSHPLSNVSSSTLPASLAELTPRQRMEVVLKQLPAAGSAQAEAAKRAPAVAAESLVEPLQRINSVMRQYGVQFHIEKPSSPPVVRVTDQETGEVIRQIPAEETLRLAERLEEVRGILFSSSA</sequence>
<accession>A0A4R6ZTK5</accession>
<dbReference type="OrthoDB" id="5741693at2"/>
<dbReference type="EMBL" id="SNZJ01000004">
    <property type="protein sequence ID" value="TDR56117.1"/>
    <property type="molecule type" value="Genomic_DNA"/>
</dbReference>
<dbReference type="Gene3D" id="3.30.160.170">
    <property type="entry name" value="FlaG-like"/>
    <property type="match status" value="1"/>
</dbReference>
<reference evidence="1 2" key="1">
    <citation type="submission" date="2019-03" db="EMBL/GenBank/DDBJ databases">
        <title>Genomic Encyclopedia of Type Strains, Phase III (KMG-III): the genomes of soil and plant-associated and newly described type strains.</title>
        <authorList>
            <person name="Whitman W."/>
        </authorList>
    </citation>
    <scope>NUCLEOTIDE SEQUENCE [LARGE SCALE GENOMIC DNA]</scope>
    <source>
        <strain evidence="1 2">CECT 5797</strain>
    </source>
</reference>
<name>A0A4R6ZTK5_9GAMM</name>
<evidence type="ECO:0000313" key="2">
    <source>
        <dbReference type="Proteomes" id="UP000295212"/>
    </source>
</evidence>
<keyword evidence="1" id="KW-0966">Cell projection</keyword>